<dbReference type="EMBL" id="BNJQ01000004">
    <property type="protein sequence ID" value="GHP03093.1"/>
    <property type="molecule type" value="Genomic_DNA"/>
</dbReference>
<comment type="similarity">
    <text evidence="1">Belongs to the AAR2 family.</text>
</comment>
<dbReference type="Gene3D" id="1.25.40.550">
    <property type="entry name" value="Aar2, C-terminal domain-like"/>
    <property type="match status" value="1"/>
</dbReference>
<name>A0A830H9I7_9CHLO</name>
<evidence type="ECO:0000256" key="2">
    <source>
        <dbReference type="SAM" id="MobiDB-lite"/>
    </source>
</evidence>
<dbReference type="InterPro" id="IPR033648">
    <property type="entry name" value="AAR2_C"/>
</dbReference>
<dbReference type="OrthoDB" id="201752at2759"/>
<evidence type="ECO:0000259" key="3">
    <source>
        <dbReference type="Pfam" id="PF05282"/>
    </source>
</evidence>
<evidence type="ECO:0000313" key="6">
    <source>
        <dbReference type="Proteomes" id="UP000660262"/>
    </source>
</evidence>
<dbReference type="AlphaFoldDB" id="A0A830H9I7"/>
<keyword evidence="6" id="KW-1185">Reference proteome</keyword>
<dbReference type="PANTHER" id="PTHR12689:SF4">
    <property type="entry name" value="PROTEIN AAR2 HOMOLOG"/>
    <property type="match status" value="1"/>
</dbReference>
<comment type="caution">
    <text evidence="5">The sequence shown here is derived from an EMBL/GenBank/DDBJ whole genome shotgun (WGS) entry which is preliminary data.</text>
</comment>
<proteinExistence type="inferred from homology"/>
<dbReference type="PANTHER" id="PTHR12689">
    <property type="entry name" value="A1 CISTRON SPLICING FACTOR AAR2-RELATED"/>
    <property type="match status" value="1"/>
</dbReference>
<dbReference type="InterPro" id="IPR033647">
    <property type="entry name" value="Aar2_N"/>
</dbReference>
<dbReference type="Pfam" id="PF05282">
    <property type="entry name" value="AAR2"/>
    <property type="match status" value="1"/>
</dbReference>
<dbReference type="CDD" id="cd13777">
    <property type="entry name" value="Aar2_N"/>
    <property type="match status" value="1"/>
</dbReference>
<evidence type="ECO:0000259" key="4">
    <source>
        <dbReference type="Pfam" id="PF20981"/>
    </source>
</evidence>
<dbReference type="CDD" id="cd13778">
    <property type="entry name" value="Aar2_C"/>
    <property type="match status" value="1"/>
</dbReference>
<feature type="region of interest" description="Disordered" evidence="2">
    <location>
        <begin position="29"/>
        <end position="52"/>
    </location>
</feature>
<evidence type="ECO:0000313" key="5">
    <source>
        <dbReference type="EMBL" id="GHP03093.1"/>
    </source>
</evidence>
<sequence>MLVRFGAPRVLRETKAEVLVLTMMLLTTDRHDCPPPPSPPRSASEEQRPWPPRERRYARVYGETGSPSRIPGAQITLTLTLTLILLFSMATSPPQHHPASSMGVLLLLDVPCAAAGGYEGMTFQVDAYGFDVTPATRKFSGILLPPGLHLLSYSSGPSAPRSAFFLEVSAAAPGHASSSASSASSSALARTIHARKWDAITETFVRDPSEEWKADAPPPQGLAAAAALAGAMNDALVPYPDDGCWEIWCALTNHVDHAVLAHCGVPVDANIHPGDPDAADAQARWAHAPSRRRAMRDGSSAPDDAKAMSDAITPHHADAERAAVFPQLDAPPEGSSPAAVSAFYIDPSASVDAMLASVYGGSEKRMVGTFQLAFALFLYVHSYHAYYHWKACFILLCRCEDLVLRRPNLFRMFVESAKVQLAQVDSGFFAEFEGTTAEPSDAATAAMSCGTEDGASLQTAPGERLDDGDVELDADGHERTYEHTSKMTGAKEIGGDNGEVFLLPMLRRLVRTVRAAKQHASRTGGGTTKALESLNASLTSIADLMASRFGVSVEQDSDPLVMEVLGDADDGEAILMRYLETGRTGEDGPVIVDAETGFALT</sequence>
<dbReference type="GO" id="GO:0000244">
    <property type="term" value="P:spliceosomal tri-snRNP complex assembly"/>
    <property type="evidence" value="ECO:0007669"/>
    <property type="project" value="TreeGrafter"/>
</dbReference>
<feature type="compositionally biased region" description="Basic and acidic residues" evidence="2">
    <location>
        <begin position="43"/>
        <end position="52"/>
    </location>
</feature>
<dbReference type="InterPro" id="IPR038514">
    <property type="entry name" value="AAR2_C_sf"/>
</dbReference>
<dbReference type="Proteomes" id="UP000660262">
    <property type="component" value="Unassembled WGS sequence"/>
</dbReference>
<dbReference type="InterPro" id="IPR007946">
    <property type="entry name" value="AAR2"/>
</dbReference>
<gene>
    <name evidence="5" type="ORF">PPROV_000184800</name>
</gene>
<evidence type="ECO:0000256" key="1">
    <source>
        <dbReference type="ARBA" id="ARBA00006281"/>
    </source>
</evidence>
<reference evidence="5" key="1">
    <citation type="submission" date="2020-10" db="EMBL/GenBank/DDBJ databases">
        <title>Unveiling of a novel bifunctional photoreceptor, Dualchrome1, isolated from a cosmopolitan green alga.</title>
        <authorList>
            <person name="Suzuki S."/>
            <person name="Kawachi M."/>
        </authorList>
    </citation>
    <scope>NUCLEOTIDE SEQUENCE</scope>
    <source>
        <strain evidence="5">NIES 2893</strain>
    </source>
</reference>
<feature type="domain" description="AAR2 C-terminal" evidence="3">
    <location>
        <begin position="327"/>
        <end position="541"/>
    </location>
</feature>
<dbReference type="Gene3D" id="2.60.34.20">
    <property type="match status" value="1"/>
</dbReference>
<feature type="domain" description="AAR2 N-terminal" evidence="4">
    <location>
        <begin position="104"/>
        <end position="263"/>
    </location>
</feature>
<dbReference type="InterPro" id="IPR038516">
    <property type="entry name" value="AAR2_N_sf"/>
</dbReference>
<organism evidence="5 6">
    <name type="scientific">Pycnococcus provasolii</name>
    <dbReference type="NCBI Taxonomy" id="41880"/>
    <lineage>
        <taxon>Eukaryota</taxon>
        <taxon>Viridiplantae</taxon>
        <taxon>Chlorophyta</taxon>
        <taxon>Pseudoscourfieldiophyceae</taxon>
        <taxon>Pseudoscourfieldiales</taxon>
        <taxon>Pycnococcaceae</taxon>
        <taxon>Pycnococcus</taxon>
    </lineage>
</organism>
<accession>A0A830H9I7</accession>
<dbReference type="Pfam" id="PF20981">
    <property type="entry name" value="AAR2_1st"/>
    <property type="match status" value="1"/>
</dbReference>
<protein>
    <submittedName>
        <fullName evidence="5">A1-alpha2 repression</fullName>
    </submittedName>
</protein>
<feature type="region of interest" description="Disordered" evidence="2">
    <location>
        <begin position="287"/>
        <end position="307"/>
    </location>
</feature>